<proteinExistence type="predicted"/>
<dbReference type="Gene3D" id="3.10.620.30">
    <property type="match status" value="1"/>
</dbReference>
<dbReference type="GO" id="GO:0005737">
    <property type="term" value="C:cytoplasm"/>
    <property type="evidence" value="ECO:0007669"/>
    <property type="project" value="TreeGrafter"/>
</dbReference>
<name>A0A138ZYJ8_GONPJ</name>
<dbReference type="SUPFAM" id="SSF54001">
    <property type="entry name" value="Cysteine proteinases"/>
    <property type="match status" value="1"/>
</dbReference>
<evidence type="ECO:0000259" key="1">
    <source>
        <dbReference type="Pfam" id="PF01841"/>
    </source>
</evidence>
<gene>
    <name evidence="2" type="ORF">M427DRAFT_63868</name>
</gene>
<organism evidence="2 3">
    <name type="scientific">Gonapodya prolifera (strain JEL478)</name>
    <name type="common">Monoblepharis prolifera</name>
    <dbReference type="NCBI Taxonomy" id="1344416"/>
    <lineage>
        <taxon>Eukaryota</taxon>
        <taxon>Fungi</taxon>
        <taxon>Fungi incertae sedis</taxon>
        <taxon>Chytridiomycota</taxon>
        <taxon>Chytridiomycota incertae sedis</taxon>
        <taxon>Monoblepharidomycetes</taxon>
        <taxon>Monoblepharidales</taxon>
        <taxon>Gonapodyaceae</taxon>
        <taxon>Gonapodya</taxon>
    </lineage>
</organism>
<dbReference type="InterPro" id="IPR002931">
    <property type="entry name" value="Transglutaminase-like"/>
</dbReference>
<accession>A0A138ZYJ8</accession>
<dbReference type="STRING" id="1344416.A0A138ZYJ8"/>
<dbReference type="InterPro" id="IPR052557">
    <property type="entry name" value="CAP/Cytokinesis_protein"/>
</dbReference>
<protein>
    <recommendedName>
        <fullName evidence="1">Transglutaminase-like domain-containing protein</fullName>
    </recommendedName>
</protein>
<evidence type="ECO:0000313" key="3">
    <source>
        <dbReference type="Proteomes" id="UP000070544"/>
    </source>
</evidence>
<dbReference type="PANTHER" id="PTHR46333:SF2">
    <property type="entry name" value="CYTOKINESIS PROTEIN 3"/>
    <property type="match status" value="1"/>
</dbReference>
<dbReference type="Pfam" id="PF01841">
    <property type="entry name" value="Transglut_core"/>
    <property type="match status" value="1"/>
</dbReference>
<dbReference type="Proteomes" id="UP000070544">
    <property type="component" value="Unassembled WGS sequence"/>
</dbReference>
<evidence type="ECO:0000313" key="2">
    <source>
        <dbReference type="EMBL" id="KXS09574.1"/>
    </source>
</evidence>
<reference evidence="2 3" key="1">
    <citation type="journal article" date="2015" name="Genome Biol. Evol.">
        <title>Phylogenomic analyses indicate that early fungi evolved digesting cell walls of algal ancestors of land plants.</title>
        <authorList>
            <person name="Chang Y."/>
            <person name="Wang S."/>
            <person name="Sekimoto S."/>
            <person name="Aerts A.L."/>
            <person name="Choi C."/>
            <person name="Clum A."/>
            <person name="LaButti K.M."/>
            <person name="Lindquist E.A."/>
            <person name="Yee Ngan C."/>
            <person name="Ohm R.A."/>
            <person name="Salamov A.A."/>
            <person name="Grigoriev I.V."/>
            <person name="Spatafora J.W."/>
            <person name="Berbee M.L."/>
        </authorList>
    </citation>
    <scope>NUCLEOTIDE SEQUENCE [LARGE SCALE GENOMIC DNA]</scope>
    <source>
        <strain evidence="2 3">JEL478</strain>
    </source>
</reference>
<feature type="domain" description="Transglutaminase-like" evidence="1">
    <location>
        <begin position="82"/>
        <end position="183"/>
    </location>
</feature>
<sequence length="413" mass="46137">MSHVPAVERVRTARIVVRSFTPAFGKADVKSFDYSQIDKFARAVPVNATTSVKQLASYLWASVPRGGQFTSLPAPSNNIVPFIRAVYTWTATNIKYDIRWFTQRSALPPQTADLVLKNRIGVCEGYSNLFVALCIAAGMGADVVEKKIGAAKDVTFAPGHVFLTRNKEGKPTGHAWNSVSLNGRPFMIDSTWGAGTVGVGPKGYMFEPGFQPFYFLMDPREAIYTHFPSNPVDQNLSPQCTEADFLNLPMTKPTYFEFYAMIYGGRNLISGSTIELPETGDGSVTVVPQNVANGGKTRGQRIFAVPFIAHEFGQSQPPQWSGWIRWRLCAVRRSWECSRRGSRLDGHHSLQIAWARRGISQLVHHGRRARHQATVLAGVSQRHARWRISRAAEVQPCRSPFSQDIRQQGRRRR</sequence>
<dbReference type="OrthoDB" id="2161772at2759"/>
<dbReference type="PANTHER" id="PTHR46333">
    <property type="entry name" value="CYTOKINESIS PROTEIN 3"/>
    <property type="match status" value="1"/>
</dbReference>
<dbReference type="AlphaFoldDB" id="A0A138ZYJ8"/>
<dbReference type="InterPro" id="IPR038765">
    <property type="entry name" value="Papain-like_cys_pep_sf"/>
</dbReference>
<keyword evidence="3" id="KW-1185">Reference proteome</keyword>
<dbReference type="EMBL" id="KQ965858">
    <property type="protein sequence ID" value="KXS09574.1"/>
    <property type="molecule type" value="Genomic_DNA"/>
</dbReference>